<evidence type="ECO:0000313" key="4">
    <source>
        <dbReference type="Proteomes" id="UP000639006"/>
    </source>
</evidence>
<dbReference type="Proteomes" id="UP000634805">
    <property type="component" value="Unassembled WGS sequence"/>
</dbReference>
<dbReference type="Proteomes" id="UP000639006">
    <property type="component" value="Unassembled WGS sequence"/>
</dbReference>
<dbReference type="Gene3D" id="3.30.2310.20">
    <property type="entry name" value="RelE-like"/>
    <property type="match status" value="1"/>
</dbReference>
<proteinExistence type="predicted"/>
<dbReference type="SUPFAM" id="SSF143011">
    <property type="entry name" value="RelE-like"/>
    <property type="match status" value="1"/>
</dbReference>
<evidence type="ECO:0008006" key="5">
    <source>
        <dbReference type="Google" id="ProtNLM"/>
    </source>
</evidence>
<reference evidence="1" key="1">
    <citation type="submission" date="2020-10" db="EMBL/GenBank/DDBJ databases">
        <authorList>
            <person name="Hahn C.J."/>
            <person name="Laso-Perez R."/>
            <person name="Vulcano F."/>
            <person name="Vaziourakis K.-M."/>
            <person name="Stokke R."/>
            <person name="Steen I.H."/>
            <person name="Teske A."/>
            <person name="Boetius A."/>
            <person name="Liebeke M."/>
            <person name="Amann R."/>
            <person name="Knittel K."/>
        </authorList>
    </citation>
    <scope>NUCLEOTIDE SEQUENCE</scope>
    <source>
        <strain evidence="3">Gfbio:e3339647-f889-4370-9287-4fb5cb688e4c:AG392D22_GoMArc1</strain>
        <strain evidence="1">Gfbio:e3339647-f889-4370-9287-4fb5cb688e4c:AG392M11_GoMArc1</strain>
    </source>
</reference>
<accession>A0A811TC17</accession>
<evidence type="ECO:0000313" key="3">
    <source>
        <dbReference type="EMBL" id="CAD6493965.1"/>
    </source>
</evidence>
<dbReference type="EMBL" id="CAJHIQ010000008">
    <property type="protein sequence ID" value="CAD6492094.1"/>
    <property type="molecule type" value="Genomic_DNA"/>
</dbReference>
<dbReference type="EMBL" id="CAJHIQ010000008">
    <property type="protein sequence ID" value="CAD6492067.1"/>
    <property type="molecule type" value="Genomic_DNA"/>
</dbReference>
<gene>
    <name evidence="1" type="ORF">DIAAKJNI_00198</name>
    <name evidence="2" type="ORF">DIAAKJNI_00217</name>
    <name evidence="3" type="ORF">EMLJLAPB_00668</name>
</gene>
<organism evidence="1 4">
    <name type="scientific">Candidatus Argoarchaeum ethanivorans</name>
    <dbReference type="NCBI Taxonomy" id="2608793"/>
    <lineage>
        <taxon>Archaea</taxon>
        <taxon>Methanobacteriati</taxon>
        <taxon>Methanobacteriota</taxon>
        <taxon>Stenosarchaea group</taxon>
        <taxon>Methanomicrobia</taxon>
        <taxon>Methanosarcinales</taxon>
        <taxon>Methanosarcinales incertae sedis</taxon>
        <taxon>GOM Arc I cluster</taxon>
        <taxon>Candidatus Argoarchaeum</taxon>
    </lineage>
</organism>
<dbReference type="EMBL" id="CAJHIS010000016">
    <property type="protein sequence ID" value="CAD6493965.1"/>
    <property type="molecule type" value="Genomic_DNA"/>
</dbReference>
<sequence>MNYKILPTAEFSKDFRKVDKHFQNKIKDKIEEVAQNPVRYKHLHYELSGSCRLWINKLRIIFSYDTNKKELYLEKIIFGHKYKKS</sequence>
<protein>
    <recommendedName>
        <fullName evidence="5">Type II toxin-antitoxin system RelE/ParE family toxin</fullName>
    </recommendedName>
</protein>
<dbReference type="AlphaFoldDB" id="A0A811TC17"/>
<dbReference type="InterPro" id="IPR035093">
    <property type="entry name" value="RelE/ParE_toxin_dom_sf"/>
</dbReference>
<evidence type="ECO:0000313" key="1">
    <source>
        <dbReference type="EMBL" id="CAD6492067.1"/>
    </source>
</evidence>
<evidence type="ECO:0000313" key="2">
    <source>
        <dbReference type="EMBL" id="CAD6492094.1"/>
    </source>
</evidence>
<comment type="caution">
    <text evidence="1">The sequence shown here is derived from an EMBL/GenBank/DDBJ whole genome shotgun (WGS) entry which is preliminary data.</text>
</comment>
<name>A0A811TC17_9EURY</name>